<evidence type="ECO:0000313" key="2">
    <source>
        <dbReference type="EMBL" id="MFG3817171.1"/>
    </source>
</evidence>
<dbReference type="Pfam" id="PF10999">
    <property type="entry name" value="DUF2839"/>
    <property type="match status" value="1"/>
</dbReference>
<keyword evidence="1" id="KW-0812">Transmembrane</keyword>
<keyword evidence="1" id="KW-0472">Membrane</keyword>
<keyword evidence="1" id="KW-1133">Transmembrane helix</keyword>
<accession>A0ABW7CB61</accession>
<dbReference type="InterPro" id="IPR021262">
    <property type="entry name" value="DUF2839"/>
</dbReference>
<reference evidence="3" key="1">
    <citation type="journal article" date="2024" name="Algal Res.">
        <title>Biochemical, toxicological and genomic investigation of a high-biomass producing Limnothrix strain isolated from Italian shallow drinking water reservoir.</title>
        <authorList>
            <person name="Simonazzi M."/>
            <person name="Shishido T.K."/>
            <person name="Delbaje E."/>
            <person name="Wahlsten M."/>
            <person name="Fewer D.P."/>
            <person name="Sivonen K."/>
            <person name="Pezzolesi L."/>
            <person name="Pistocchi R."/>
        </authorList>
    </citation>
    <scope>NUCLEOTIDE SEQUENCE [LARGE SCALE GENOMIC DNA]</scope>
    <source>
        <strain evidence="3">LRLZ20PSL1</strain>
    </source>
</reference>
<evidence type="ECO:0000313" key="3">
    <source>
        <dbReference type="Proteomes" id="UP001604335"/>
    </source>
</evidence>
<dbReference type="Proteomes" id="UP001604335">
    <property type="component" value="Unassembled WGS sequence"/>
</dbReference>
<organism evidence="2 3">
    <name type="scientific">Limnothrix redekei LRLZ20PSL1</name>
    <dbReference type="NCBI Taxonomy" id="3112953"/>
    <lineage>
        <taxon>Bacteria</taxon>
        <taxon>Bacillati</taxon>
        <taxon>Cyanobacteriota</taxon>
        <taxon>Cyanophyceae</taxon>
        <taxon>Pseudanabaenales</taxon>
        <taxon>Pseudanabaenaceae</taxon>
        <taxon>Limnothrix</taxon>
    </lineage>
</organism>
<sequence length="71" mass="7960">MGESKRRKSLLGDDYGKAQETILPNVPITKQQADRFVKITSRGAWIGIGTLLAAWLTIRFVGPAFGWWQVN</sequence>
<name>A0ABW7CB61_9CYAN</name>
<gene>
    <name evidence="2" type="ORF">VPK24_05940</name>
</gene>
<dbReference type="RefSeq" id="WP_099532373.1">
    <property type="nucleotide sequence ID" value="NZ_JAZAQF010000029.1"/>
</dbReference>
<evidence type="ECO:0000256" key="1">
    <source>
        <dbReference type="SAM" id="Phobius"/>
    </source>
</evidence>
<protein>
    <submittedName>
        <fullName evidence="2">DUF2839 domain-containing protein</fullName>
    </submittedName>
</protein>
<feature type="transmembrane region" description="Helical" evidence="1">
    <location>
        <begin position="44"/>
        <end position="68"/>
    </location>
</feature>
<proteinExistence type="predicted"/>
<comment type="caution">
    <text evidence="2">The sequence shown here is derived from an EMBL/GenBank/DDBJ whole genome shotgun (WGS) entry which is preliminary data.</text>
</comment>
<keyword evidence="3" id="KW-1185">Reference proteome</keyword>
<dbReference type="EMBL" id="JAZAQF010000029">
    <property type="protein sequence ID" value="MFG3817171.1"/>
    <property type="molecule type" value="Genomic_DNA"/>
</dbReference>